<dbReference type="PANTHER" id="PTHR43301">
    <property type="entry name" value="ARABINAN ENDO-1,5-ALPHA-L-ARABINOSIDASE"/>
    <property type="match status" value="1"/>
</dbReference>
<feature type="site" description="Important for catalytic activity, responsible for pKa modulation of the active site Glu and correct orientation of both the proton donor and substrate" evidence="6">
    <location>
        <position position="163"/>
    </location>
</feature>
<protein>
    <submittedName>
        <fullName evidence="9">Glycoside hydrolase family 43 protein</fullName>
    </submittedName>
</protein>
<evidence type="ECO:0000256" key="2">
    <source>
        <dbReference type="ARBA" id="ARBA00009865"/>
    </source>
</evidence>
<proteinExistence type="inferred from homology"/>
<keyword evidence="3 7" id="KW-0378">Hydrolase</keyword>
<feature type="domain" description="Extracellular endo-alpha-(1-&gt;5)-L-arabinanase C-terminal" evidence="8">
    <location>
        <begin position="373"/>
        <end position="478"/>
    </location>
</feature>
<dbReference type="Gene3D" id="2.40.128.10">
    <property type="match status" value="1"/>
</dbReference>
<dbReference type="Proteomes" id="UP000824132">
    <property type="component" value="Unassembled WGS sequence"/>
</dbReference>
<evidence type="ECO:0000256" key="4">
    <source>
        <dbReference type="ARBA" id="ARBA00023295"/>
    </source>
</evidence>
<dbReference type="InterPro" id="IPR023296">
    <property type="entry name" value="Glyco_hydro_beta-prop_sf"/>
</dbReference>
<dbReference type="InterPro" id="IPR050727">
    <property type="entry name" value="GH43_arabinanases"/>
</dbReference>
<comment type="similarity">
    <text evidence="2 7">Belongs to the glycosyl hydrolase 43 family.</text>
</comment>
<organism evidence="9 10">
    <name type="scientific">Candidatus Borkfalkia avistercoris</name>
    <dbReference type="NCBI Taxonomy" id="2838504"/>
    <lineage>
        <taxon>Bacteria</taxon>
        <taxon>Bacillati</taxon>
        <taxon>Bacillota</taxon>
        <taxon>Clostridia</taxon>
        <taxon>Christensenellales</taxon>
        <taxon>Christensenellaceae</taxon>
        <taxon>Candidatus Borkfalkia</taxon>
    </lineage>
</organism>
<evidence type="ECO:0000256" key="1">
    <source>
        <dbReference type="ARBA" id="ARBA00004834"/>
    </source>
</evidence>
<dbReference type="SUPFAM" id="SSF75005">
    <property type="entry name" value="Arabinanase/levansucrase/invertase"/>
    <property type="match status" value="1"/>
</dbReference>
<dbReference type="Gene3D" id="2.115.10.20">
    <property type="entry name" value="Glycosyl hydrolase domain, family 43"/>
    <property type="match status" value="1"/>
</dbReference>
<dbReference type="GO" id="GO:0004553">
    <property type="term" value="F:hydrolase activity, hydrolyzing O-glycosyl compounds"/>
    <property type="evidence" value="ECO:0007669"/>
    <property type="project" value="InterPro"/>
</dbReference>
<keyword evidence="4 7" id="KW-0326">Glycosidase</keyword>
<dbReference type="Pfam" id="PF16369">
    <property type="entry name" value="GH43_C"/>
    <property type="match status" value="1"/>
</dbReference>
<dbReference type="AlphaFoldDB" id="A0A9D2IE70"/>
<dbReference type="InterPro" id="IPR032291">
    <property type="entry name" value="Abn2_C"/>
</dbReference>
<dbReference type="GO" id="GO:0005975">
    <property type="term" value="P:carbohydrate metabolic process"/>
    <property type="evidence" value="ECO:0007669"/>
    <property type="project" value="InterPro"/>
</dbReference>
<reference evidence="9" key="2">
    <citation type="submission" date="2021-04" db="EMBL/GenBank/DDBJ databases">
        <authorList>
            <person name="Gilroy R."/>
        </authorList>
    </citation>
    <scope>NUCLEOTIDE SEQUENCE</scope>
    <source>
        <strain evidence="9">CHK187-5294</strain>
    </source>
</reference>
<comment type="pathway">
    <text evidence="1">Glycan metabolism; L-arabinan degradation.</text>
</comment>
<dbReference type="EMBL" id="DXCL01000023">
    <property type="protein sequence ID" value="HIZ03394.1"/>
    <property type="molecule type" value="Genomic_DNA"/>
</dbReference>
<reference evidence="9" key="1">
    <citation type="journal article" date="2021" name="PeerJ">
        <title>Extensive microbial diversity within the chicken gut microbiome revealed by metagenomics and culture.</title>
        <authorList>
            <person name="Gilroy R."/>
            <person name="Ravi A."/>
            <person name="Getino M."/>
            <person name="Pursley I."/>
            <person name="Horton D.L."/>
            <person name="Alikhan N.F."/>
            <person name="Baker D."/>
            <person name="Gharbi K."/>
            <person name="Hall N."/>
            <person name="Watson M."/>
            <person name="Adriaenssens E.M."/>
            <person name="Foster-Nyarko E."/>
            <person name="Jarju S."/>
            <person name="Secka A."/>
            <person name="Antonio M."/>
            <person name="Oren A."/>
            <person name="Chaudhuri R.R."/>
            <person name="La Ragione R."/>
            <person name="Hildebrand F."/>
            <person name="Pallen M.J."/>
        </authorList>
    </citation>
    <scope>NUCLEOTIDE SEQUENCE</scope>
    <source>
        <strain evidence="9">CHK187-5294</strain>
    </source>
</reference>
<dbReference type="PANTHER" id="PTHR43301:SF3">
    <property type="entry name" value="ARABINAN ENDO-1,5-ALPHA-L-ARABINOSIDASE A-RELATED"/>
    <property type="match status" value="1"/>
</dbReference>
<evidence type="ECO:0000256" key="7">
    <source>
        <dbReference type="RuleBase" id="RU361187"/>
    </source>
</evidence>
<evidence type="ECO:0000256" key="3">
    <source>
        <dbReference type="ARBA" id="ARBA00022801"/>
    </source>
</evidence>
<evidence type="ECO:0000256" key="6">
    <source>
        <dbReference type="PIRSR" id="PIRSR606710-2"/>
    </source>
</evidence>
<feature type="active site" description="Proton acceptor" evidence="5">
    <location>
        <position position="33"/>
    </location>
</feature>
<evidence type="ECO:0000256" key="5">
    <source>
        <dbReference type="PIRSR" id="PIRSR606710-1"/>
    </source>
</evidence>
<evidence type="ECO:0000259" key="8">
    <source>
        <dbReference type="Pfam" id="PF16369"/>
    </source>
</evidence>
<gene>
    <name evidence="9" type="ORF">H9727_03825</name>
</gene>
<comment type="caution">
    <text evidence="9">The sequence shown here is derived from an EMBL/GenBank/DDBJ whole genome shotgun (WGS) entry which is preliminary data.</text>
</comment>
<accession>A0A9D2IE70</accession>
<dbReference type="InterPro" id="IPR006710">
    <property type="entry name" value="Glyco_hydro_43"/>
</dbReference>
<evidence type="ECO:0000313" key="9">
    <source>
        <dbReference type="EMBL" id="HIZ03394.1"/>
    </source>
</evidence>
<evidence type="ECO:0000313" key="10">
    <source>
        <dbReference type="Proteomes" id="UP000824132"/>
    </source>
</evidence>
<sequence>MKNIDFQNGVRFDALNQDWEATPDRWGVFGVHDPSMIEADGWYYVFSTGTFRRDLYQIRRSKDLIHWEFVGEAFDGFAELAPVVGTLKRIYGGDVRTENLWAPDVVLAKKGGYWLYGCYTGVFGNNYSVIYLAYSKNIEGPYRYSDMLVVSGGNWGLTPNAIDPQIFYDAEGRMWLTYGSFYGGIRILELDPETGLRKDGFTYEMYKEKRIGKEEYFGKRILTTTNAEGSVVAFKRGVPVYEGDIFEKEEDKSLWTKKDRFYLMCSADSLSMDYNMRVWASDKPDEGYMACPYGRAGQKVASSFSWRYGEDDLRVSFDFYVPGHNDLYTTEKGVDLVVYHNRTPYTSKREPRRHYLFISMYAHNSKGDLVMSPNRYAGERLRKIGREELAGRSFDYIQLGSGNFDCAFAKPGVRLEEDGSLTLKGEPLGKWKLYGDNYVAFTFDGLKYLGVAMPAWIEADHCAGITVSARGEDGLSFFLNSVAQG</sequence>
<feature type="active site" description="Proton donor" evidence="5">
    <location>
        <position position="250"/>
    </location>
</feature>
<dbReference type="Pfam" id="PF04616">
    <property type="entry name" value="Glyco_hydro_43"/>
    <property type="match status" value="1"/>
</dbReference>
<name>A0A9D2IE70_9FIRM</name>